<sequence length="90" mass="10632">MIRDWLNKIIAGVGLLLAGLAWVWKQQRDAARDKAERYRRESEQAEARHEQRDRAARADSEGERKTNEARRQAREEAEQGKRDHFEDGTW</sequence>
<dbReference type="EMBL" id="NFZW01000013">
    <property type="protein sequence ID" value="RFA35147.1"/>
    <property type="molecule type" value="Genomic_DNA"/>
</dbReference>
<feature type="region of interest" description="Disordered" evidence="1">
    <location>
        <begin position="33"/>
        <end position="90"/>
    </location>
</feature>
<keyword evidence="2" id="KW-0812">Transmembrane</keyword>
<evidence type="ECO:0000313" key="3">
    <source>
        <dbReference type="EMBL" id="RFA35147.1"/>
    </source>
</evidence>
<evidence type="ECO:0000256" key="1">
    <source>
        <dbReference type="SAM" id="MobiDB-lite"/>
    </source>
</evidence>
<dbReference type="Proteomes" id="UP000256763">
    <property type="component" value="Unassembled WGS sequence"/>
</dbReference>
<keyword evidence="2" id="KW-0472">Membrane</keyword>
<protein>
    <submittedName>
        <fullName evidence="3">Uncharacterized protein</fullName>
    </submittedName>
</protein>
<evidence type="ECO:0000313" key="4">
    <source>
        <dbReference type="Proteomes" id="UP000256763"/>
    </source>
</evidence>
<comment type="caution">
    <text evidence="3">The sequence shown here is derived from an EMBL/GenBank/DDBJ whole genome shotgun (WGS) entry which is preliminary data.</text>
</comment>
<gene>
    <name evidence="3" type="ORF">CAL65_13660</name>
</gene>
<dbReference type="AlphaFoldDB" id="A0A3E0WT54"/>
<keyword evidence="2" id="KW-1133">Transmembrane helix</keyword>
<dbReference type="RefSeq" id="WP_116304242.1">
    <property type="nucleotide sequence ID" value="NZ_NFZV01000047.1"/>
</dbReference>
<evidence type="ECO:0000256" key="2">
    <source>
        <dbReference type="SAM" id="Phobius"/>
    </source>
</evidence>
<feature type="transmembrane region" description="Helical" evidence="2">
    <location>
        <begin position="6"/>
        <end position="24"/>
    </location>
</feature>
<keyword evidence="4" id="KW-1185">Reference proteome</keyword>
<name>A0A3E0WT54_9GAMM</name>
<accession>A0A3E0WT54</accession>
<organism evidence="3 4">
    <name type="scientific">Alkalilimnicola ehrlichii</name>
    <dbReference type="NCBI Taxonomy" id="351052"/>
    <lineage>
        <taxon>Bacteria</taxon>
        <taxon>Pseudomonadati</taxon>
        <taxon>Pseudomonadota</taxon>
        <taxon>Gammaproteobacteria</taxon>
        <taxon>Chromatiales</taxon>
        <taxon>Ectothiorhodospiraceae</taxon>
        <taxon>Alkalilimnicola</taxon>
    </lineage>
</organism>
<proteinExistence type="predicted"/>
<reference evidence="4" key="1">
    <citation type="submission" date="2017-05" db="EMBL/GenBank/DDBJ databases">
        <authorList>
            <person name="Sharma S."/>
            <person name="Sidhu C."/>
            <person name="Pinnaka A.K."/>
        </authorList>
    </citation>
    <scope>NUCLEOTIDE SEQUENCE [LARGE SCALE GENOMIC DNA]</scope>
    <source>
        <strain evidence="4">AK93</strain>
    </source>
</reference>